<keyword evidence="1" id="KW-1133">Transmembrane helix</keyword>
<sequence>MSMFESLGAAFALMLVLEGILPFVAPDAWSNTFKKIAQMPSNRIRIGGLISMVLGLILLLVILG</sequence>
<reference evidence="2 3" key="1">
    <citation type="submission" date="2018-10" db="EMBL/GenBank/DDBJ databases">
        <title>Robbsia sp. DHC34, isolated from soil.</title>
        <authorList>
            <person name="Gao Z.-H."/>
            <person name="Qiu L.-H."/>
        </authorList>
    </citation>
    <scope>NUCLEOTIDE SEQUENCE [LARGE SCALE GENOMIC DNA]</scope>
    <source>
        <strain evidence="2 3">DHC34</strain>
    </source>
</reference>
<dbReference type="AlphaFoldDB" id="A0A494XZY1"/>
<feature type="transmembrane region" description="Helical" evidence="1">
    <location>
        <begin position="46"/>
        <end position="63"/>
    </location>
</feature>
<protein>
    <submittedName>
        <fullName evidence="2">DUF2065 domain-containing protein</fullName>
    </submittedName>
</protein>
<dbReference type="PANTHER" id="PTHR38602">
    <property type="entry name" value="INNER MEMBRANE PROTEIN-RELATED"/>
    <property type="match status" value="1"/>
</dbReference>
<evidence type="ECO:0000313" key="2">
    <source>
        <dbReference type="EMBL" id="RKP54609.1"/>
    </source>
</evidence>
<comment type="caution">
    <text evidence="2">The sequence shown here is derived from an EMBL/GenBank/DDBJ whole genome shotgun (WGS) entry which is preliminary data.</text>
</comment>
<accession>A0A494XZY1</accession>
<dbReference type="EMBL" id="RBZU01000005">
    <property type="protein sequence ID" value="RKP54609.1"/>
    <property type="molecule type" value="Genomic_DNA"/>
</dbReference>
<keyword evidence="1" id="KW-0472">Membrane</keyword>
<keyword evidence="3" id="KW-1185">Reference proteome</keyword>
<dbReference type="OrthoDB" id="9182237at2"/>
<organism evidence="2 3">
    <name type="scientific">Pararobbsia silviterrae</name>
    <dbReference type="NCBI Taxonomy" id="1792498"/>
    <lineage>
        <taxon>Bacteria</taxon>
        <taxon>Pseudomonadati</taxon>
        <taxon>Pseudomonadota</taxon>
        <taxon>Betaproteobacteria</taxon>
        <taxon>Burkholderiales</taxon>
        <taxon>Burkholderiaceae</taxon>
        <taxon>Pararobbsia</taxon>
    </lineage>
</organism>
<gene>
    <name evidence="2" type="ORF">D7S86_13145</name>
</gene>
<dbReference type="Proteomes" id="UP000270342">
    <property type="component" value="Unassembled WGS sequence"/>
</dbReference>
<proteinExistence type="predicted"/>
<name>A0A494XZY1_9BURK</name>
<evidence type="ECO:0000256" key="1">
    <source>
        <dbReference type="SAM" id="Phobius"/>
    </source>
</evidence>
<dbReference type="InterPro" id="IPR019201">
    <property type="entry name" value="DUF2065"/>
</dbReference>
<dbReference type="Pfam" id="PF09838">
    <property type="entry name" value="DUF2065"/>
    <property type="match status" value="1"/>
</dbReference>
<evidence type="ECO:0000313" key="3">
    <source>
        <dbReference type="Proteomes" id="UP000270342"/>
    </source>
</evidence>
<keyword evidence="1" id="KW-0812">Transmembrane</keyword>
<dbReference type="PANTHER" id="PTHR38602:SF1">
    <property type="entry name" value="INNER MEMBRANE PROTEIN"/>
    <property type="match status" value="1"/>
</dbReference>